<accession>A0A1I8FTB1</accession>
<evidence type="ECO:0000259" key="2">
    <source>
        <dbReference type="PROSITE" id="PS50010"/>
    </source>
</evidence>
<dbReference type="AlphaFoldDB" id="A0A1I8FTB1"/>
<sequence>AAAVVGQLFCDSFEFHEANRVCIVWLISSLAAVRTSQCGMRLKCPATFLSCRCEAPKRRPPPQLHLRVSGRMRDKQQRGDGSRNQEMASSWTRRGASRARWAGPARLHRSRVPVLSVAEIFAQQFFNRHLDEDLMTGSCQSHGCSSNLPVIAVAKVAVDCDDRLRIRDRRSEKRLSAGVSLGPGVTLSRGEPGSSRSLESEDVRRAEAPSGCKPRRNSFTLLFPGPKDESSECCTVDAALGCGSAMEREKLAISGLPSPKKQLALIQGRVQLHAFRVPQLHTNMFPPNSDSWRAGCTTGPTDSSGRVRSLVARRFRSHCAQMAVDPQALTKSVLCPVKPGVSMEEILSAPELPAETRGKPSNGNKQTNKNNTTDSRVSVPVRSLDPDWCERRRDCQPAFSSVLAADSGWQQQGRSSSRWRTSPLAGTGRGSKEDKADAFLRNLRAAHLFQSSQAATSQDNRDKLHDYLRPVRRVRLAEAQQRAAERDQRRPGAGPGPSPPDRTLTAGKAVRQQAAIWELCQTELNILRHLKTIIEIYIAVIHYLQSSASLLLDVDTDRLFPDVAAVHLPAGPRACGHIRGSRPAEGLCRRIHPVRGDLRAGAGLLPAITESKDYLRQLEKNEAFNDFVKWAQKSSAKNYNSNDCSMDLQLKSLLTMPFQRLTKYGLLLQEIQRHTEDGEDREALELMVRVCEF</sequence>
<dbReference type="SMART" id="SM00325">
    <property type="entry name" value="RhoGEF"/>
    <property type="match status" value="1"/>
</dbReference>
<feature type="compositionally biased region" description="Low complexity" evidence="1">
    <location>
        <begin position="362"/>
        <end position="373"/>
    </location>
</feature>
<dbReference type="WBParaSite" id="maker-unitig_5319-snap-gene-0.2-mRNA-1">
    <property type="protein sequence ID" value="maker-unitig_5319-snap-gene-0.2-mRNA-1"/>
    <property type="gene ID" value="maker-unitig_5319-snap-gene-0.2"/>
</dbReference>
<proteinExistence type="predicted"/>
<feature type="region of interest" description="Disordered" evidence="1">
    <location>
        <begin position="347"/>
        <end position="379"/>
    </location>
</feature>
<evidence type="ECO:0000256" key="1">
    <source>
        <dbReference type="SAM" id="MobiDB-lite"/>
    </source>
</evidence>
<dbReference type="PROSITE" id="PS50010">
    <property type="entry name" value="DH_2"/>
    <property type="match status" value="1"/>
</dbReference>
<dbReference type="Pfam" id="PF00621">
    <property type="entry name" value="RhoGEF"/>
    <property type="match status" value="1"/>
</dbReference>
<feature type="compositionally biased region" description="Basic and acidic residues" evidence="1">
    <location>
        <begin position="71"/>
        <end position="83"/>
    </location>
</feature>
<evidence type="ECO:0000313" key="4">
    <source>
        <dbReference type="WBParaSite" id="maker-unitig_5319-snap-gene-0.2-mRNA-1"/>
    </source>
</evidence>
<feature type="compositionally biased region" description="Low complexity" evidence="1">
    <location>
        <begin position="407"/>
        <end position="420"/>
    </location>
</feature>
<evidence type="ECO:0000313" key="3">
    <source>
        <dbReference type="Proteomes" id="UP000095280"/>
    </source>
</evidence>
<dbReference type="GO" id="GO:0007266">
    <property type="term" value="P:Rho protein signal transduction"/>
    <property type="evidence" value="ECO:0007669"/>
    <property type="project" value="TreeGrafter"/>
</dbReference>
<feature type="region of interest" description="Disordered" evidence="1">
    <location>
        <begin position="478"/>
        <end position="507"/>
    </location>
</feature>
<dbReference type="Gene3D" id="1.20.900.10">
    <property type="entry name" value="Dbl homology (DH) domain"/>
    <property type="match status" value="1"/>
</dbReference>
<name>A0A1I8FTB1_9PLAT</name>
<dbReference type="PROSITE" id="PS00741">
    <property type="entry name" value="DH_1"/>
    <property type="match status" value="1"/>
</dbReference>
<dbReference type="InterPro" id="IPR040181">
    <property type="entry name" value="PKHG5/7"/>
</dbReference>
<dbReference type="InterPro" id="IPR000219">
    <property type="entry name" value="DH_dom"/>
</dbReference>
<protein>
    <submittedName>
        <fullName evidence="4">DH domain-containing protein</fullName>
    </submittedName>
</protein>
<dbReference type="PANTHER" id="PTHR13217">
    <property type="entry name" value="PLECKSTRIN HOMOLOGY DOMAIN-CONTAINING FAMILY G MEMBER 7"/>
    <property type="match status" value="1"/>
</dbReference>
<feature type="region of interest" description="Disordered" evidence="1">
    <location>
        <begin position="58"/>
        <end position="95"/>
    </location>
</feature>
<feature type="compositionally biased region" description="Basic and acidic residues" evidence="1">
    <location>
        <begin position="198"/>
        <end position="207"/>
    </location>
</feature>
<dbReference type="PANTHER" id="PTHR13217:SF11">
    <property type="entry name" value="PLECKSTRIN HOMOLOGY DOMAIN-CONTAINING FAMILY G MEMBER 5"/>
    <property type="match status" value="1"/>
</dbReference>
<feature type="region of interest" description="Disordered" evidence="1">
    <location>
        <begin position="406"/>
        <end position="433"/>
    </location>
</feature>
<dbReference type="GO" id="GO:0005085">
    <property type="term" value="F:guanyl-nucleotide exchange factor activity"/>
    <property type="evidence" value="ECO:0007669"/>
    <property type="project" value="InterPro"/>
</dbReference>
<reference evidence="4" key="1">
    <citation type="submission" date="2016-11" db="UniProtKB">
        <authorList>
            <consortium name="WormBaseParasite"/>
        </authorList>
    </citation>
    <scope>IDENTIFICATION</scope>
</reference>
<dbReference type="InterPro" id="IPR001331">
    <property type="entry name" value="GDS_CDC24_CS"/>
</dbReference>
<feature type="domain" description="DH" evidence="2">
    <location>
        <begin position="511"/>
        <end position="693"/>
    </location>
</feature>
<dbReference type="InterPro" id="IPR035899">
    <property type="entry name" value="DBL_dom_sf"/>
</dbReference>
<organism evidence="3 4">
    <name type="scientific">Macrostomum lignano</name>
    <dbReference type="NCBI Taxonomy" id="282301"/>
    <lineage>
        <taxon>Eukaryota</taxon>
        <taxon>Metazoa</taxon>
        <taxon>Spiralia</taxon>
        <taxon>Lophotrochozoa</taxon>
        <taxon>Platyhelminthes</taxon>
        <taxon>Rhabditophora</taxon>
        <taxon>Macrostomorpha</taxon>
        <taxon>Macrostomida</taxon>
        <taxon>Macrostomidae</taxon>
        <taxon>Macrostomum</taxon>
    </lineage>
</organism>
<feature type="region of interest" description="Disordered" evidence="1">
    <location>
        <begin position="175"/>
        <end position="211"/>
    </location>
</feature>
<dbReference type="SUPFAM" id="SSF48065">
    <property type="entry name" value="DBL homology domain (DH-domain)"/>
    <property type="match status" value="2"/>
</dbReference>
<keyword evidence="3" id="KW-1185">Reference proteome</keyword>
<dbReference type="Proteomes" id="UP000095280">
    <property type="component" value="Unplaced"/>
</dbReference>